<dbReference type="EMBL" id="JAACNH010000003">
    <property type="protein sequence ID" value="KAG8448776.1"/>
    <property type="molecule type" value="Genomic_DNA"/>
</dbReference>
<evidence type="ECO:0000256" key="1">
    <source>
        <dbReference type="SAM" id="Phobius"/>
    </source>
</evidence>
<dbReference type="Proteomes" id="UP000812440">
    <property type="component" value="Chromosome 8_10"/>
</dbReference>
<evidence type="ECO:0000313" key="2">
    <source>
        <dbReference type="EMBL" id="KAG8448776.1"/>
    </source>
</evidence>
<sequence>MGFFPHWWICYIQKGIVQLLCVWVLPCSCAVFLTFKDEAMDIQKVVSFLDSPVHFYDLENS</sequence>
<gene>
    <name evidence="2" type="ORF">GDO86_015732</name>
</gene>
<keyword evidence="3" id="KW-1185">Reference proteome</keyword>
<keyword evidence="1" id="KW-0472">Membrane</keyword>
<keyword evidence="1" id="KW-0812">Transmembrane</keyword>
<reference evidence="2" key="1">
    <citation type="thesis" date="2020" institute="ProQuest LLC" country="789 East Eisenhower Parkway, Ann Arbor, MI, USA">
        <title>Comparative Genomics and Chromosome Evolution.</title>
        <authorList>
            <person name="Mudd A.B."/>
        </authorList>
    </citation>
    <scope>NUCLEOTIDE SEQUENCE</scope>
    <source>
        <strain evidence="2">Female2</strain>
        <tissue evidence="2">Blood</tissue>
    </source>
</reference>
<organism evidence="2 3">
    <name type="scientific">Hymenochirus boettgeri</name>
    <name type="common">Congo dwarf clawed frog</name>
    <dbReference type="NCBI Taxonomy" id="247094"/>
    <lineage>
        <taxon>Eukaryota</taxon>
        <taxon>Metazoa</taxon>
        <taxon>Chordata</taxon>
        <taxon>Craniata</taxon>
        <taxon>Vertebrata</taxon>
        <taxon>Euteleostomi</taxon>
        <taxon>Amphibia</taxon>
        <taxon>Batrachia</taxon>
        <taxon>Anura</taxon>
        <taxon>Pipoidea</taxon>
        <taxon>Pipidae</taxon>
        <taxon>Pipinae</taxon>
        <taxon>Hymenochirus</taxon>
    </lineage>
</organism>
<name>A0A8T2K2L3_9PIPI</name>
<evidence type="ECO:0000313" key="3">
    <source>
        <dbReference type="Proteomes" id="UP000812440"/>
    </source>
</evidence>
<protein>
    <submittedName>
        <fullName evidence="2">Uncharacterized protein</fullName>
    </submittedName>
</protein>
<comment type="caution">
    <text evidence="2">The sequence shown here is derived from an EMBL/GenBank/DDBJ whole genome shotgun (WGS) entry which is preliminary data.</text>
</comment>
<keyword evidence="1" id="KW-1133">Transmembrane helix</keyword>
<dbReference type="AlphaFoldDB" id="A0A8T2K2L3"/>
<accession>A0A8T2K2L3</accession>
<proteinExistence type="predicted"/>
<feature type="transmembrane region" description="Helical" evidence="1">
    <location>
        <begin position="15"/>
        <end position="35"/>
    </location>
</feature>